<dbReference type="Proteomes" id="UP001271890">
    <property type="component" value="Unassembled WGS sequence"/>
</dbReference>
<keyword evidence="1" id="KW-0472">Membrane</keyword>
<protein>
    <submittedName>
        <fullName evidence="2">Uncharacterized protein</fullName>
    </submittedName>
</protein>
<comment type="caution">
    <text evidence="2">The sequence shown here is derived from an EMBL/GenBank/DDBJ whole genome shotgun (WGS) entry which is preliminary data.</text>
</comment>
<evidence type="ECO:0000313" key="3">
    <source>
        <dbReference type="Proteomes" id="UP001271890"/>
    </source>
</evidence>
<keyword evidence="1" id="KW-1133">Transmembrane helix</keyword>
<evidence type="ECO:0000256" key="1">
    <source>
        <dbReference type="SAM" id="Phobius"/>
    </source>
</evidence>
<name>A0ABU4S9I1_9GAMM</name>
<gene>
    <name evidence="2" type="ORF">FE392_08985</name>
</gene>
<feature type="transmembrane region" description="Helical" evidence="1">
    <location>
        <begin position="30"/>
        <end position="47"/>
    </location>
</feature>
<accession>A0ABU4S9I1</accession>
<dbReference type="EMBL" id="VCDN01000031">
    <property type="protein sequence ID" value="MDX7987463.1"/>
    <property type="molecule type" value="Genomic_DNA"/>
</dbReference>
<organism evidence="2 3">
    <name type="scientific">Xenorhabdus santafensis</name>
    <dbReference type="NCBI Taxonomy" id="2582833"/>
    <lineage>
        <taxon>Bacteria</taxon>
        <taxon>Pseudomonadati</taxon>
        <taxon>Pseudomonadota</taxon>
        <taxon>Gammaproteobacteria</taxon>
        <taxon>Enterobacterales</taxon>
        <taxon>Morganellaceae</taxon>
        <taxon>Xenorhabdus</taxon>
    </lineage>
</organism>
<feature type="transmembrane region" description="Helical" evidence="1">
    <location>
        <begin position="67"/>
        <end position="89"/>
    </location>
</feature>
<keyword evidence="1" id="KW-0812">Transmembrane</keyword>
<proteinExistence type="predicted"/>
<reference evidence="3" key="1">
    <citation type="journal article" date="2024" name="Toxins">
        <title>Genome Sequence Analysis of Native Xenorhabdus Strains Isolated from Entomopathogenic Nematodes in Argentina.</title>
        <authorList>
            <person name="Palma L."/>
            <person name="Frizzo L."/>
            <person name="Kaiser S."/>
            <person name="Berry C."/>
            <person name="Caballero P."/>
            <person name="Bode H.B."/>
            <person name="Del Valle E.E."/>
        </authorList>
    </citation>
    <scope>NUCLEOTIDE SEQUENCE [LARGE SCALE GENOMIC DNA]</scope>
    <source>
        <strain evidence="3">12</strain>
    </source>
</reference>
<feature type="transmembrane region" description="Helical" evidence="1">
    <location>
        <begin position="6"/>
        <end position="23"/>
    </location>
</feature>
<keyword evidence="3" id="KW-1185">Reference proteome</keyword>
<dbReference type="RefSeq" id="WP_319929895.1">
    <property type="nucleotide sequence ID" value="NZ_VCDN01000031.1"/>
</dbReference>
<sequence length="97" mass="11287">MIYIVISLLMLIPFFFILKRFLISNYIHHNAAGILFTVMAIVFHMYIFRFNKFPFVNVAVSHSPVVLYGAIVIALLYALVYSVCFKRYYGKTAHEKS</sequence>
<evidence type="ECO:0000313" key="2">
    <source>
        <dbReference type="EMBL" id="MDX7987463.1"/>
    </source>
</evidence>